<dbReference type="InterPro" id="IPR007505">
    <property type="entry name" value="PDDEXK_7"/>
</dbReference>
<protein>
    <submittedName>
        <fullName evidence="1">Protein of uncharacterized function (DUF524)</fullName>
    </submittedName>
</protein>
<name>A0A378SJN3_9MYCO</name>
<dbReference type="EMBL" id="UGQM01000001">
    <property type="protein sequence ID" value="STZ42575.1"/>
    <property type="molecule type" value="Genomic_DNA"/>
</dbReference>
<dbReference type="AlphaFoldDB" id="A0A378SJN3"/>
<sequence>MYEYWVFLRITQILKTRFPTVIKNSDPLIKRAGSQLVMTAGSKSTVILADPSGRRIRCQYRRLFLGLPTTDQEPDAIIEVEDGTRFLIVDAKYRIGQDHSYLTRYGVAGPLADDVNVLHRYRDAIVSKEPPHVRLAHAGLIAFPGVEREKYRYHRFYMSWLSVGVGGIPMLPSGTALMEEAINDYLDKRLEGTAA</sequence>
<dbReference type="Pfam" id="PF04411">
    <property type="entry name" value="PDDEXK_7"/>
    <property type="match status" value="1"/>
</dbReference>
<organism evidence="1 2">
    <name type="scientific">Mycolicibacterium gilvum</name>
    <dbReference type="NCBI Taxonomy" id="1804"/>
    <lineage>
        <taxon>Bacteria</taxon>
        <taxon>Bacillati</taxon>
        <taxon>Actinomycetota</taxon>
        <taxon>Actinomycetes</taxon>
        <taxon>Mycobacteriales</taxon>
        <taxon>Mycobacteriaceae</taxon>
        <taxon>Mycolicibacterium</taxon>
    </lineage>
</organism>
<dbReference type="Proteomes" id="UP000254291">
    <property type="component" value="Unassembled WGS sequence"/>
</dbReference>
<evidence type="ECO:0000313" key="1">
    <source>
        <dbReference type="EMBL" id="STZ42575.1"/>
    </source>
</evidence>
<evidence type="ECO:0000313" key="2">
    <source>
        <dbReference type="Proteomes" id="UP000254291"/>
    </source>
</evidence>
<proteinExistence type="predicted"/>
<gene>
    <name evidence="1" type="ORF">NCTC10742_01789</name>
</gene>
<reference evidence="1 2" key="1">
    <citation type="submission" date="2018-06" db="EMBL/GenBank/DDBJ databases">
        <authorList>
            <consortium name="Pathogen Informatics"/>
            <person name="Doyle S."/>
        </authorList>
    </citation>
    <scope>NUCLEOTIDE SEQUENCE [LARGE SCALE GENOMIC DNA]</scope>
    <source>
        <strain evidence="1 2">NCTC10742</strain>
    </source>
</reference>
<accession>A0A378SJN3</accession>